<gene>
    <name evidence="1" type="ORF">NOR_00057</name>
</gene>
<proteinExistence type="predicted"/>
<dbReference type="OMA" id="YVANAWL"/>
<accession>A0A167KAV7</accession>
<evidence type="ECO:0000313" key="2">
    <source>
        <dbReference type="Proteomes" id="UP000243498"/>
    </source>
</evidence>
<keyword evidence="2" id="KW-1185">Reference proteome</keyword>
<protein>
    <submittedName>
        <fullName evidence="1">Uncharacterized protein</fullName>
    </submittedName>
</protein>
<name>A0A167KAV7_METRR</name>
<comment type="caution">
    <text evidence="1">The sequence shown here is derived from an EMBL/GenBank/DDBJ whole genome shotgun (WGS) entry which is preliminary data.</text>
</comment>
<dbReference type="AlphaFoldDB" id="A0A167KAV7"/>
<reference evidence="1 2" key="1">
    <citation type="journal article" date="2016" name="Genome Biol. Evol.">
        <title>Divergent and convergent evolution of fungal pathogenicity.</title>
        <authorList>
            <person name="Shang Y."/>
            <person name="Xiao G."/>
            <person name="Zheng P."/>
            <person name="Cen K."/>
            <person name="Zhan S."/>
            <person name="Wang C."/>
        </authorList>
    </citation>
    <scope>NUCLEOTIDE SEQUENCE [LARGE SCALE GENOMIC DNA]</scope>
    <source>
        <strain evidence="1 2">RCEF 4871</strain>
    </source>
</reference>
<dbReference type="OrthoDB" id="4358740at2759"/>
<organism evidence="1 2">
    <name type="scientific">Metarhizium rileyi (strain RCEF 4871)</name>
    <name type="common">Nomuraea rileyi</name>
    <dbReference type="NCBI Taxonomy" id="1649241"/>
    <lineage>
        <taxon>Eukaryota</taxon>
        <taxon>Fungi</taxon>
        <taxon>Dikarya</taxon>
        <taxon>Ascomycota</taxon>
        <taxon>Pezizomycotina</taxon>
        <taxon>Sordariomycetes</taxon>
        <taxon>Hypocreomycetidae</taxon>
        <taxon>Hypocreales</taxon>
        <taxon>Clavicipitaceae</taxon>
        <taxon>Metarhizium</taxon>
    </lineage>
</organism>
<dbReference type="EMBL" id="AZHC01000001">
    <property type="protein sequence ID" value="OAA51464.1"/>
    <property type="molecule type" value="Genomic_DNA"/>
</dbReference>
<evidence type="ECO:0000313" key="1">
    <source>
        <dbReference type="EMBL" id="OAA51464.1"/>
    </source>
</evidence>
<dbReference type="Proteomes" id="UP000243498">
    <property type="component" value="Unassembled WGS sequence"/>
</dbReference>
<dbReference type="STRING" id="1081105.A0A167KAV7"/>
<sequence length="163" mass="18916">MSDQMASPLRVLIIVKQRSRSLWQEAWDQPQGIISKVLIHLKYDSLVSTDSEYNSPDCRFIAVERWDSVVFIVFDLFNVDYNYLDAHLDGKNELPVMTVRVSQGDNACIFKTRRVEATKRLGDEIRRLHDKHGWTESLPYKIDHANGVYPIYFNPRSLSTNPS</sequence>